<evidence type="ECO:0000313" key="3">
    <source>
        <dbReference type="EMBL" id="QCX38221.1"/>
    </source>
</evidence>
<dbReference type="Proteomes" id="UP000306229">
    <property type="component" value="Chromosome"/>
</dbReference>
<dbReference type="NCBIfam" id="TIGR04183">
    <property type="entry name" value="Por_Secre_tail"/>
    <property type="match status" value="1"/>
</dbReference>
<proteinExistence type="predicted"/>
<dbReference type="KEGG" id="fbe:FF125_07170"/>
<evidence type="ECO:0000256" key="1">
    <source>
        <dbReference type="ARBA" id="ARBA00022729"/>
    </source>
</evidence>
<dbReference type="SUPFAM" id="SSF50998">
    <property type="entry name" value="Quinoprotein alcohol dehydrogenase-like"/>
    <property type="match status" value="1"/>
</dbReference>
<organism evidence="3 4">
    <name type="scientific">Aureibaculum algae</name>
    <dbReference type="NCBI Taxonomy" id="2584122"/>
    <lineage>
        <taxon>Bacteria</taxon>
        <taxon>Pseudomonadati</taxon>
        <taxon>Bacteroidota</taxon>
        <taxon>Flavobacteriia</taxon>
        <taxon>Flavobacteriales</taxon>
        <taxon>Flavobacteriaceae</taxon>
        <taxon>Aureibaculum</taxon>
    </lineage>
</organism>
<feature type="domain" description="Secretion system C-terminal sorting" evidence="2">
    <location>
        <begin position="424"/>
        <end position="493"/>
    </location>
</feature>
<protein>
    <submittedName>
        <fullName evidence="3">T9SS type A sorting domain-containing protein</fullName>
    </submittedName>
</protein>
<dbReference type="OrthoDB" id="3179827at2"/>
<dbReference type="AlphaFoldDB" id="A0A5B7TS17"/>
<accession>A0A5B7TS17</accession>
<dbReference type="InterPro" id="IPR026444">
    <property type="entry name" value="Secre_tail"/>
</dbReference>
<dbReference type="InterPro" id="IPR011047">
    <property type="entry name" value="Quinoprotein_ADH-like_sf"/>
</dbReference>
<evidence type="ECO:0000259" key="2">
    <source>
        <dbReference type="Pfam" id="PF18962"/>
    </source>
</evidence>
<gene>
    <name evidence="3" type="ORF">FF125_07170</name>
</gene>
<dbReference type="RefSeq" id="WP_138949120.1">
    <property type="nucleotide sequence ID" value="NZ_CP040749.1"/>
</dbReference>
<name>A0A5B7TS17_9FLAO</name>
<keyword evidence="1" id="KW-0732">Signal</keyword>
<evidence type="ECO:0000313" key="4">
    <source>
        <dbReference type="Proteomes" id="UP000306229"/>
    </source>
</evidence>
<dbReference type="Pfam" id="PF18962">
    <property type="entry name" value="Por_Secre_tail"/>
    <property type="match status" value="1"/>
</dbReference>
<reference evidence="3 4" key="1">
    <citation type="submission" date="2019-05" db="EMBL/GenBank/DDBJ databases">
        <title>Algicella ahnfeltiae gen. nov., sp. nov., a novel marine bacterium of the family Flavobacteriaceae isolated from a red alga.</title>
        <authorList>
            <person name="Nedashkovskaya O.I."/>
            <person name="Kukhlevskiy A.D."/>
            <person name="Kim S.-G."/>
            <person name="Zhukova N.V."/>
            <person name="Mikhailov V.V."/>
        </authorList>
    </citation>
    <scope>NUCLEOTIDE SEQUENCE [LARGE SCALE GENOMIC DNA]</scope>
    <source>
        <strain evidence="3 4">10Alg115</strain>
    </source>
</reference>
<dbReference type="EMBL" id="CP040749">
    <property type="protein sequence ID" value="QCX38221.1"/>
    <property type="molecule type" value="Genomic_DNA"/>
</dbReference>
<sequence length="495" mass="54973">MRSCIAFLLTFSFTIFTYSQDLGYGLVANDLTNRPMQDITKPGYLQTITDPSFGTTIRRITNAANGEIIKPMYSTIQAWNADETYMIVYQVGKGHLLLNGTTYQFIKTLDVKPDDIEQLFWDFNNPKYFYYLEATSDDFIKYNVDTNSKEILVNLDTASGCNGNIRLGNDVQMMSWDSDIISFRCDNSGAFYYKISTGITTSFNITTINYLAPMPTPSGNYFYHDKISYNLAGNIQTTLNELKGEHSCMGKLANGNDAYFAVAFDPTSQGGCTGDIVAHDMASGECFSIISESQGYNYTQSGTHISALAHKNTQPGWVAASLVGYKDGGQNGQTLLDQELVIAKADKNDIKVYRIGHHRADEDQFDYWGEPHAVLSPTGTRVLFGSDWSGSDDGKSIDCYVVELPIYNSALAVSDNILENSINIYPNPVKDQITINNDSGQKIKNVSFFNMKGQKIKTQNLTNSTIDVSTISGGIYLLTIQLENTIINKKIVIEK</sequence>
<keyword evidence="4" id="KW-1185">Reference proteome</keyword>